<dbReference type="InterPro" id="IPR046347">
    <property type="entry name" value="bZIP_sf"/>
</dbReference>
<dbReference type="GO" id="GO:0003700">
    <property type="term" value="F:DNA-binding transcription factor activity"/>
    <property type="evidence" value="ECO:0007669"/>
    <property type="project" value="InterPro"/>
</dbReference>
<dbReference type="OrthoDB" id="3535998at2759"/>
<dbReference type="AlphaFoldDB" id="A0A2T3B1D4"/>
<dbReference type="PANTHER" id="PTHR37012">
    <property type="entry name" value="B-ZIP TRANSCRIPTION FACTOR (EUROFUNG)-RELATED"/>
    <property type="match status" value="1"/>
</dbReference>
<dbReference type="Gene3D" id="1.20.5.170">
    <property type="match status" value="1"/>
</dbReference>
<dbReference type="RefSeq" id="XP_024720719.1">
    <property type="nucleotide sequence ID" value="XM_024866645.1"/>
</dbReference>
<dbReference type="GeneID" id="36574726"/>
<keyword evidence="2" id="KW-1185">Reference proteome</keyword>
<evidence type="ECO:0000313" key="1">
    <source>
        <dbReference type="EMBL" id="PSS18367.1"/>
    </source>
</evidence>
<evidence type="ECO:0008006" key="3">
    <source>
        <dbReference type="Google" id="ProtNLM"/>
    </source>
</evidence>
<dbReference type="CDD" id="cd14688">
    <property type="entry name" value="bZIP_YAP"/>
    <property type="match status" value="1"/>
</dbReference>
<name>A0A2T3B1D4_AMORE</name>
<dbReference type="EMBL" id="KZ679011">
    <property type="protein sequence ID" value="PSS18367.1"/>
    <property type="molecule type" value="Genomic_DNA"/>
</dbReference>
<organism evidence="1 2">
    <name type="scientific">Amorphotheca resinae ATCC 22711</name>
    <dbReference type="NCBI Taxonomy" id="857342"/>
    <lineage>
        <taxon>Eukaryota</taxon>
        <taxon>Fungi</taxon>
        <taxon>Dikarya</taxon>
        <taxon>Ascomycota</taxon>
        <taxon>Pezizomycotina</taxon>
        <taxon>Leotiomycetes</taxon>
        <taxon>Helotiales</taxon>
        <taxon>Amorphothecaceae</taxon>
        <taxon>Amorphotheca</taxon>
    </lineage>
</organism>
<dbReference type="InParanoid" id="A0A2T3B1D4"/>
<dbReference type="Proteomes" id="UP000241818">
    <property type="component" value="Unassembled WGS sequence"/>
</dbReference>
<gene>
    <name evidence="1" type="ORF">M430DRAFT_34944</name>
</gene>
<protein>
    <recommendedName>
        <fullName evidence="3">BZIP domain-containing protein</fullName>
    </recommendedName>
</protein>
<evidence type="ECO:0000313" key="2">
    <source>
        <dbReference type="Proteomes" id="UP000241818"/>
    </source>
</evidence>
<sequence>MTPRTRSTLDRKNMLNSLGPTCPVVMELELLRMKGPRPRKRSVAHLTKAQLTRKRANDRVAQQNIRQRNKEHIAALEKKVMGLEEGMVERSKSINGVTRKNQELEAENEVLRAVLAQRVFPEVQMPLATHDEQFIPQKCASDRTV</sequence>
<reference evidence="1 2" key="1">
    <citation type="journal article" date="2018" name="New Phytol.">
        <title>Comparative genomics and transcriptomics depict ericoid mycorrhizal fungi as versatile saprotrophs and plant mutualists.</title>
        <authorList>
            <person name="Martino E."/>
            <person name="Morin E."/>
            <person name="Grelet G.A."/>
            <person name="Kuo A."/>
            <person name="Kohler A."/>
            <person name="Daghino S."/>
            <person name="Barry K.W."/>
            <person name="Cichocki N."/>
            <person name="Clum A."/>
            <person name="Dockter R.B."/>
            <person name="Hainaut M."/>
            <person name="Kuo R.C."/>
            <person name="LaButti K."/>
            <person name="Lindahl B.D."/>
            <person name="Lindquist E.A."/>
            <person name="Lipzen A."/>
            <person name="Khouja H.R."/>
            <person name="Magnuson J."/>
            <person name="Murat C."/>
            <person name="Ohm R.A."/>
            <person name="Singer S.W."/>
            <person name="Spatafora J.W."/>
            <person name="Wang M."/>
            <person name="Veneault-Fourrey C."/>
            <person name="Henrissat B."/>
            <person name="Grigoriev I.V."/>
            <person name="Martin F.M."/>
            <person name="Perotto S."/>
        </authorList>
    </citation>
    <scope>NUCLEOTIDE SEQUENCE [LARGE SCALE GENOMIC DNA]</scope>
    <source>
        <strain evidence="1 2">ATCC 22711</strain>
    </source>
</reference>
<dbReference type="SUPFAM" id="SSF57959">
    <property type="entry name" value="Leucine zipper domain"/>
    <property type="match status" value="1"/>
</dbReference>
<accession>A0A2T3B1D4</accession>
<proteinExistence type="predicted"/>